<dbReference type="RefSeq" id="WP_210510676.1">
    <property type="nucleotide sequence ID" value="NZ_JAFIDN010000002.1"/>
</dbReference>
<organism evidence="1 2">
    <name type="scientific">Natronogracilivirga saccharolytica</name>
    <dbReference type="NCBI Taxonomy" id="2812953"/>
    <lineage>
        <taxon>Bacteria</taxon>
        <taxon>Pseudomonadati</taxon>
        <taxon>Balneolota</taxon>
        <taxon>Balneolia</taxon>
        <taxon>Balneolales</taxon>
        <taxon>Cyclonatronaceae</taxon>
        <taxon>Natronogracilivirga</taxon>
    </lineage>
</organism>
<dbReference type="Proteomes" id="UP000673975">
    <property type="component" value="Unassembled WGS sequence"/>
</dbReference>
<name>A0A8J7RKJ9_9BACT</name>
<gene>
    <name evidence="1" type="ORF">NATSA_04160</name>
</gene>
<dbReference type="InterPro" id="IPR045944">
    <property type="entry name" value="DUF6364"/>
</dbReference>
<protein>
    <submittedName>
        <fullName evidence="1">Ribbon-helix-helix protein, CopG family</fullName>
    </submittedName>
</protein>
<comment type="caution">
    <text evidence="1">The sequence shown here is derived from an EMBL/GenBank/DDBJ whole genome shotgun (WGS) entry which is preliminary data.</text>
</comment>
<evidence type="ECO:0000313" key="2">
    <source>
        <dbReference type="Proteomes" id="UP000673975"/>
    </source>
</evidence>
<sequence>MKQKLTLTVESDVVRRAKKMARKKGISVSQMFEEAFQTYDVNPIETETQKAARRLLSLLEEAEAVQPLDDKELLKRHIERKYG</sequence>
<dbReference type="AlphaFoldDB" id="A0A8J7RKJ9"/>
<proteinExistence type="predicted"/>
<accession>A0A8J7RKJ9</accession>
<reference evidence="1" key="1">
    <citation type="submission" date="2021-02" db="EMBL/GenBank/DDBJ databases">
        <title>Natronogracilivirga saccharolytica gen. nov. sp. nov. a new anaerobic, haloalkiliphilic carbohydrate-fermenting bacterium from soda lake and proposing of Cyclonatronumiaceae fam. nov. in the phylum Balneolaeota.</title>
        <authorList>
            <person name="Zhilina T.N."/>
            <person name="Sorokin D.Y."/>
            <person name="Zavarzina D.G."/>
            <person name="Toshchakov S.V."/>
            <person name="Kublanov I.V."/>
        </authorList>
    </citation>
    <scope>NUCLEOTIDE SEQUENCE</scope>
    <source>
        <strain evidence="1">Z-1702</strain>
    </source>
</reference>
<evidence type="ECO:0000313" key="1">
    <source>
        <dbReference type="EMBL" id="MBP3191853.1"/>
    </source>
</evidence>
<dbReference type="Pfam" id="PF19891">
    <property type="entry name" value="DUF6364"/>
    <property type="match status" value="1"/>
</dbReference>
<keyword evidence="2" id="KW-1185">Reference proteome</keyword>
<dbReference type="EMBL" id="JAFIDN010000002">
    <property type="protein sequence ID" value="MBP3191853.1"/>
    <property type="molecule type" value="Genomic_DNA"/>
</dbReference>